<sequence>MKTKTKTKINGKKRAKGCEFAKEPNVYDGRGEKQIEHDRMMKEFLDNGGKVEVIPSGISGADYYGVSMTNWKRKGRKSY</sequence>
<organism evidence="1">
    <name type="scientific">marine metagenome</name>
    <dbReference type="NCBI Taxonomy" id="408172"/>
    <lineage>
        <taxon>unclassified sequences</taxon>
        <taxon>metagenomes</taxon>
        <taxon>ecological metagenomes</taxon>
    </lineage>
</organism>
<protein>
    <submittedName>
        <fullName evidence="1">Uncharacterized protein</fullName>
    </submittedName>
</protein>
<name>A0A381X745_9ZZZZ</name>
<dbReference type="EMBL" id="UINC01014150">
    <property type="protein sequence ID" value="SVA60579.1"/>
    <property type="molecule type" value="Genomic_DNA"/>
</dbReference>
<reference evidence="1" key="1">
    <citation type="submission" date="2018-05" db="EMBL/GenBank/DDBJ databases">
        <authorList>
            <person name="Lanie J.A."/>
            <person name="Ng W.-L."/>
            <person name="Kazmierczak K.M."/>
            <person name="Andrzejewski T.M."/>
            <person name="Davidsen T.M."/>
            <person name="Wayne K.J."/>
            <person name="Tettelin H."/>
            <person name="Glass J.I."/>
            <person name="Rusch D."/>
            <person name="Podicherti R."/>
            <person name="Tsui H.-C.T."/>
            <person name="Winkler M.E."/>
        </authorList>
    </citation>
    <scope>NUCLEOTIDE SEQUENCE</scope>
</reference>
<evidence type="ECO:0000313" key="1">
    <source>
        <dbReference type="EMBL" id="SVA60579.1"/>
    </source>
</evidence>
<gene>
    <name evidence="1" type="ORF">METZ01_LOCUS113433</name>
</gene>
<proteinExistence type="predicted"/>
<dbReference type="AlphaFoldDB" id="A0A381X745"/>
<accession>A0A381X745</accession>